<keyword evidence="7 15" id="KW-1133">Transmembrane helix</keyword>
<dbReference type="Gene3D" id="1.20.1070.10">
    <property type="entry name" value="Rhodopsin 7-helix transmembrane proteins"/>
    <property type="match status" value="1"/>
</dbReference>
<dbReference type="InterPro" id="IPR036055">
    <property type="entry name" value="LDL_receptor-like_sf"/>
</dbReference>
<feature type="transmembrane region" description="Helical" evidence="15">
    <location>
        <begin position="320"/>
        <end position="343"/>
    </location>
</feature>
<evidence type="ECO:0000256" key="11">
    <source>
        <dbReference type="ARBA" id="ARBA00023170"/>
    </source>
</evidence>
<evidence type="ECO:0000256" key="12">
    <source>
        <dbReference type="ARBA" id="ARBA00023224"/>
    </source>
</evidence>
<sequence length="601" mass="65931">MKDTHPLHIDTLPLPLPHTHTNRGARVRPGEDAVRRGTVPGGKVLVRSHFVDCFDKSDESDCGAWTGCGHDEFLCSSGDQCIPKAQRCVLSTDPRHGCADGSHLLGCKEPSCPDDMFKCHSGPCLEKSRVCNQYIDCPDTWDDENSSTDQKCPFPCSIQAPQCQCQHLDANCSGLGLRTFPDMDKGINRLHLHGNQITTLRYYAFYGLRNLPTLDLSGQLIHSIEPQAFVGLRNLTTLSLANNVLTVVDDAAFSGLGNLKKLDLRHNALQSLSEQLFHTVPRLDHLETDEFRWCCLARAVRTCLPAADEFSSCEDLMSNLVLRVCIWILGFVALVGNTFVILWRSIYSSKNKMHSFLIVNLGLGDLLMGVYLLIVAAVDVQYRGVYSAYELVWKNSFLCQFAGFISTFSSELSVFTLTVITVDRLITIKFPFDVLEPSVVRGVMAGVWVCVGALAALPLSRLDYFGNFYGRSGVCLALHITNEKPDGWEYAVFIFLVLNSLSFTVIAVSYALMYVAARDTHSAARPSTGGGVHGADARASEGAMATRMTLIVATDAACWLPIIVLGVLSLCGIAVPRKAIFALPKTLSVLAGVRLDWTRLG</sequence>
<dbReference type="PANTHER" id="PTHR24372:SF77">
    <property type="entry name" value="G-PROTEIN COUPLED RECEPTORS FAMILY 1 PROFILE DOMAIN-CONTAINING PROTEIN"/>
    <property type="match status" value="1"/>
</dbReference>
<evidence type="ECO:0000256" key="13">
    <source>
        <dbReference type="PROSITE-ProRule" id="PRU00124"/>
    </source>
</evidence>
<dbReference type="PRINTS" id="PR00373">
    <property type="entry name" value="GLYCHORMONER"/>
</dbReference>
<evidence type="ECO:0000256" key="8">
    <source>
        <dbReference type="ARBA" id="ARBA00023040"/>
    </source>
</evidence>
<feature type="transmembrane region" description="Helical" evidence="15">
    <location>
        <begin position="355"/>
        <end position="378"/>
    </location>
</feature>
<keyword evidence="10 13" id="KW-1015">Disulfide bond</keyword>
<dbReference type="InterPro" id="IPR002131">
    <property type="entry name" value="Gphrmn_rcpt_fam"/>
</dbReference>
<evidence type="ECO:0000256" key="10">
    <source>
        <dbReference type="ARBA" id="ARBA00023157"/>
    </source>
</evidence>
<accession>A0A3R7M0E7</accession>
<dbReference type="SUPFAM" id="SSF52058">
    <property type="entry name" value="L domain-like"/>
    <property type="match status" value="1"/>
</dbReference>
<keyword evidence="4" id="KW-0433">Leucine-rich repeat</keyword>
<feature type="disulfide bond" evidence="13">
    <location>
        <begin position="112"/>
        <end position="124"/>
    </location>
</feature>
<evidence type="ECO:0000256" key="15">
    <source>
        <dbReference type="SAM" id="Phobius"/>
    </source>
</evidence>
<dbReference type="EMBL" id="QCYY01002556">
    <property type="protein sequence ID" value="ROT69528.1"/>
    <property type="molecule type" value="Genomic_DNA"/>
</dbReference>
<dbReference type="InterPro" id="IPR003591">
    <property type="entry name" value="Leu-rich_rpt_typical-subtyp"/>
</dbReference>
<dbReference type="CDD" id="cd00112">
    <property type="entry name" value="LDLa"/>
    <property type="match status" value="2"/>
</dbReference>
<dbReference type="PANTHER" id="PTHR24372">
    <property type="entry name" value="GLYCOPROTEIN HORMONE RECEPTOR"/>
    <property type="match status" value="1"/>
</dbReference>
<dbReference type="GO" id="GO:0007189">
    <property type="term" value="P:adenylate cyclase-activating G protein-coupled receptor signaling pathway"/>
    <property type="evidence" value="ECO:0007669"/>
    <property type="project" value="TreeGrafter"/>
</dbReference>
<keyword evidence="8" id="KW-0297">G-protein coupled receptor</keyword>
<dbReference type="InterPro" id="IPR017452">
    <property type="entry name" value="GPCR_Rhodpsn_7TM"/>
</dbReference>
<feature type="transmembrane region" description="Helical" evidence="15">
    <location>
        <begin position="550"/>
        <end position="575"/>
    </location>
</feature>
<dbReference type="GO" id="GO:0005886">
    <property type="term" value="C:plasma membrane"/>
    <property type="evidence" value="ECO:0007669"/>
    <property type="project" value="UniProtKB-SubCell"/>
</dbReference>
<feature type="disulfide bond" evidence="13">
    <location>
        <begin position="119"/>
        <end position="137"/>
    </location>
</feature>
<feature type="transmembrane region" description="Helical" evidence="15">
    <location>
        <begin position="490"/>
        <end position="517"/>
    </location>
</feature>
<reference evidence="17 18" key="1">
    <citation type="submission" date="2018-04" db="EMBL/GenBank/DDBJ databases">
        <authorList>
            <person name="Zhang X."/>
            <person name="Yuan J."/>
            <person name="Li F."/>
            <person name="Xiang J."/>
        </authorList>
    </citation>
    <scope>NUCLEOTIDE SEQUENCE [LARGE SCALE GENOMIC DNA]</scope>
    <source>
        <tissue evidence="17">Muscle</tissue>
    </source>
</reference>
<organism evidence="17 18">
    <name type="scientific">Penaeus vannamei</name>
    <name type="common">Whiteleg shrimp</name>
    <name type="synonym">Litopenaeus vannamei</name>
    <dbReference type="NCBI Taxonomy" id="6689"/>
    <lineage>
        <taxon>Eukaryota</taxon>
        <taxon>Metazoa</taxon>
        <taxon>Ecdysozoa</taxon>
        <taxon>Arthropoda</taxon>
        <taxon>Crustacea</taxon>
        <taxon>Multicrustacea</taxon>
        <taxon>Malacostraca</taxon>
        <taxon>Eumalacostraca</taxon>
        <taxon>Eucarida</taxon>
        <taxon>Decapoda</taxon>
        <taxon>Dendrobranchiata</taxon>
        <taxon>Penaeoidea</taxon>
        <taxon>Penaeidae</taxon>
        <taxon>Penaeus</taxon>
    </lineage>
</organism>
<keyword evidence="11 17" id="KW-0675">Receptor</keyword>
<comment type="similarity">
    <text evidence="2">Belongs to the G-protein coupled receptor 1 family.</text>
</comment>
<dbReference type="InterPro" id="IPR001611">
    <property type="entry name" value="Leu-rich_rpt"/>
</dbReference>
<evidence type="ECO:0000256" key="2">
    <source>
        <dbReference type="ARBA" id="ARBA00010663"/>
    </source>
</evidence>
<evidence type="ECO:0000256" key="7">
    <source>
        <dbReference type="ARBA" id="ARBA00022989"/>
    </source>
</evidence>
<evidence type="ECO:0000256" key="6">
    <source>
        <dbReference type="ARBA" id="ARBA00022737"/>
    </source>
</evidence>
<dbReference type="InterPro" id="IPR032675">
    <property type="entry name" value="LRR_dom_sf"/>
</dbReference>
<feature type="transmembrane region" description="Helical" evidence="15">
    <location>
        <begin position="438"/>
        <end position="459"/>
    </location>
</feature>
<keyword evidence="9 15" id="KW-0472">Membrane</keyword>
<comment type="caution">
    <text evidence="17">The sequence shown here is derived from an EMBL/GenBank/DDBJ whole genome shotgun (WGS) entry which is preliminary data.</text>
</comment>
<dbReference type="PROSITE" id="PS50262">
    <property type="entry name" value="G_PROTEIN_RECEP_F1_2"/>
    <property type="match status" value="1"/>
</dbReference>
<dbReference type="PROSITE" id="PS50068">
    <property type="entry name" value="LDLRA_2"/>
    <property type="match status" value="1"/>
</dbReference>
<comment type="subcellular location">
    <subcellularLocation>
        <location evidence="1">Cell membrane</location>
        <topology evidence="1">Multi-pass membrane protein</topology>
    </subcellularLocation>
</comment>
<keyword evidence="12" id="KW-0807">Transducer</keyword>
<keyword evidence="18" id="KW-1185">Reference proteome</keyword>
<dbReference type="OrthoDB" id="6377627at2759"/>
<keyword evidence="6" id="KW-0677">Repeat</keyword>
<dbReference type="GO" id="GO:0008528">
    <property type="term" value="F:G protein-coupled peptide receptor activity"/>
    <property type="evidence" value="ECO:0007669"/>
    <property type="project" value="TreeGrafter"/>
</dbReference>
<dbReference type="Gene3D" id="3.80.10.10">
    <property type="entry name" value="Ribonuclease Inhibitor"/>
    <property type="match status" value="2"/>
</dbReference>
<keyword evidence="5 15" id="KW-0812">Transmembrane</keyword>
<dbReference type="PROSITE" id="PS51450">
    <property type="entry name" value="LRR"/>
    <property type="match status" value="1"/>
</dbReference>
<evidence type="ECO:0000256" key="9">
    <source>
        <dbReference type="ARBA" id="ARBA00023136"/>
    </source>
</evidence>
<dbReference type="Pfam" id="PF00001">
    <property type="entry name" value="7tm_1"/>
    <property type="match status" value="1"/>
</dbReference>
<proteinExistence type="inferred from homology"/>
<protein>
    <submittedName>
        <fullName evidence="17">G-protein coupled receptor</fullName>
    </submittedName>
</protein>
<dbReference type="GO" id="GO:0009755">
    <property type="term" value="P:hormone-mediated signaling pathway"/>
    <property type="evidence" value="ECO:0007669"/>
    <property type="project" value="TreeGrafter"/>
</dbReference>
<dbReference type="GO" id="GO:0016500">
    <property type="term" value="F:protein-hormone receptor activity"/>
    <property type="evidence" value="ECO:0007669"/>
    <property type="project" value="InterPro"/>
</dbReference>
<evidence type="ECO:0000259" key="16">
    <source>
        <dbReference type="PROSITE" id="PS50262"/>
    </source>
</evidence>
<dbReference type="AlphaFoldDB" id="A0A3R7M0E7"/>
<dbReference type="Pfam" id="PF13855">
    <property type="entry name" value="LRR_8"/>
    <property type="match status" value="1"/>
</dbReference>
<evidence type="ECO:0000313" key="17">
    <source>
        <dbReference type="EMBL" id="ROT69528.1"/>
    </source>
</evidence>
<evidence type="ECO:0000256" key="5">
    <source>
        <dbReference type="ARBA" id="ARBA00022692"/>
    </source>
</evidence>
<dbReference type="SMART" id="SM00192">
    <property type="entry name" value="LDLa"/>
    <property type="match status" value="2"/>
</dbReference>
<evidence type="ECO:0000256" key="3">
    <source>
        <dbReference type="ARBA" id="ARBA00022475"/>
    </source>
</evidence>
<dbReference type="SMART" id="SM00369">
    <property type="entry name" value="LRR_TYP"/>
    <property type="match status" value="4"/>
</dbReference>
<dbReference type="PRINTS" id="PR00237">
    <property type="entry name" value="GPCRRHODOPSN"/>
</dbReference>
<evidence type="ECO:0000256" key="4">
    <source>
        <dbReference type="ARBA" id="ARBA00022614"/>
    </source>
</evidence>
<evidence type="ECO:0000256" key="1">
    <source>
        <dbReference type="ARBA" id="ARBA00004651"/>
    </source>
</evidence>
<dbReference type="SUPFAM" id="SSF81321">
    <property type="entry name" value="Family A G protein-coupled receptor-like"/>
    <property type="match status" value="1"/>
</dbReference>
<dbReference type="Proteomes" id="UP000283509">
    <property type="component" value="Unassembled WGS sequence"/>
</dbReference>
<feature type="transmembrane region" description="Helical" evidence="15">
    <location>
        <begin position="401"/>
        <end position="426"/>
    </location>
</feature>
<reference evidence="17 18" key="2">
    <citation type="submission" date="2019-01" db="EMBL/GenBank/DDBJ databases">
        <title>The decoding of complex shrimp genome reveals the adaptation for benthos swimmer, frequently molting mechanism and breeding impact on genome.</title>
        <authorList>
            <person name="Sun Y."/>
            <person name="Gao Y."/>
            <person name="Yu Y."/>
        </authorList>
    </citation>
    <scope>NUCLEOTIDE SEQUENCE [LARGE SCALE GENOMIC DNA]</scope>
    <source>
        <tissue evidence="17">Muscle</tissue>
    </source>
</reference>
<feature type="region of interest" description="Disordered" evidence="14">
    <location>
        <begin position="1"/>
        <end position="26"/>
    </location>
</feature>
<keyword evidence="3" id="KW-1003">Cell membrane</keyword>
<dbReference type="SUPFAM" id="SSF57424">
    <property type="entry name" value="LDL receptor-like module"/>
    <property type="match status" value="1"/>
</dbReference>
<name>A0A3R7M0E7_PENVA</name>
<feature type="domain" description="G-protein coupled receptors family 1 profile" evidence="16">
    <location>
        <begin position="336"/>
        <end position="569"/>
    </location>
</feature>
<dbReference type="InterPro" id="IPR000276">
    <property type="entry name" value="GPCR_Rhodpsn"/>
</dbReference>
<evidence type="ECO:0000256" key="14">
    <source>
        <dbReference type="SAM" id="MobiDB-lite"/>
    </source>
</evidence>
<gene>
    <name evidence="17" type="ORF">C7M84_012266</name>
</gene>
<comment type="caution">
    <text evidence="13">Lacks conserved residue(s) required for the propagation of feature annotation.</text>
</comment>
<dbReference type="InterPro" id="IPR002172">
    <property type="entry name" value="LDrepeatLR_classA_rpt"/>
</dbReference>
<dbReference type="STRING" id="6689.A0A3R7M0E7"/>
<dbReference type="Gene3D" id="4.10.400.10">
    <property type="entry name" value="Low-density Lipoprotein Receptor"/>
    <property type="match status" value="2"/>
</dbReference>
<evidence type="ECO:0000313" key="18">
    <source>
        <dbReference type="Proteomes" id="UP000283509"/>
    </source>
</evidence>